<organism evidence="1 2">
    <name type="scientific">Stachybotrys elegans</name>
    <dbReference type="NCBI Taxonomy" id="80388"/>
    <lineage>
        <taxon>Eukaryota</taxon>
        <taxon>Fungi</taxon>
        <taxon>Dikarya</taxon>
        <taxon>Ascomycota</taxon>
        <taxon>Pezizomycotina</taxon>
        <taxon>Sordariomycetes</taxon>
        <taxon>Hypocreomycetidae</taxon>
        <taxon>Hypocreales</taxon>
        <taxon>Stachybotryaceae</taxon>
        <taxon>Stachybotrys</taxon>
    </lineage>
</organism>
<keyword evidence="2" id="KW-1185">Reference proteome</keyword>
<dbReference type="AlphaFoldDB" id="A0A8K0SJ87"/>
<name>A0A8K0SJ87_9HYPO</name>
<evidence type="ECO:0000313" key="1">
    <source>
        <dbReference type="EMBL" id="KAH7311224.1"/>
    </source>
</evidence>
<evidence type="ECO:0000313" key="2">
    <source>
        <dbReference type="Proteomes" id="UP000813444"/>
    </source>
</evidence>
<accession>A0A8K0SJ87</accession>
<sequence length="307" mass="35936">MARAKTIRIRERGPITWTRFHLPREQEWPTWSVSHPDVHVGPLADVQGAMFIRLGRMVEHPEQAAYIISWDTLDDLKNFQSSPVCAEFLQNLPRNDISQVSIESGSALSSLSLEDSSMSPPSRFLTLSYVDSRPTSKLEGRITLSAFMIPRTYNPSINDLRNGPGRFFPPGSEYIQYERWLRWEQKIVWFSVIAEDSWVEEKFGELAKNQDRKIFCELRVWPNPNDYNASSEPGAECEEASAKDPQTRALWNQAVAKVMPPVTSWEQERWDIREVPRFYPPAELSQEDMEYEREMEEWRKEYYQEHE</sequence>
<dbReference type="EMBL" id="JAGPNK010000011">
    <property type="protein sequence ID" value="KAH7311224.1"/>
    <property type="molecule type" value="Genomic_DNA"/>
</dbReference>
<comment type="caution">
    <text evidence="1">The sequence shown here is derived from an EMBL/GenBank/DDBJ whole genome shotgun (WGS) entry which is preliminary data.</text>
</comment>
<proteinExistence type="predicted"/>
<gene>
    <name evidence="1" type="ORF">B0I35DRAFT_357121</name>
</gene>
<dbReference type="OrthoDB" id="5142818at2759"/>
<protein>
    <recommendedName>
        <fullName evidence="3">ABM domain-containing protein</fullName>
    </recommendedName>
</protein>
<reference evidence="1" key="1">
    <citation type="journal article" date="2021" name="Nat. Commun.">
        <title>Genetic determinants of endophytism in the Arabidopsis root mycobiome.</title>
        <authorList>
            <person name="Mesny F."/>
            <person name="Miyauchi S."/>
            <person name="Thiergart T."/>
            <person name="Pickel B."/>
            <person name="Atanasova L."/>
            <person name="Karlsson M."/>
            <person name="Huettel B."/>
            <person name="Barry K.W."/>
            <person name="Haridas S."/>
            <person name="Chen C."/>
            <person name="Bauer D."/>
            <person name="Andreopoulos W."/>
            <person name="Pangilinan J."/>
            <person name="LaButti K."/>
            <person name="Riley R."/>
            <person name="Lipzen A."/>
            <person name="Clum A."/>
            <person name="Drula E."/>
            <person name="Henrissat B."/>
            <person name="Kohler A."/>
            <person name="Grigoriev I.V."/>
            <person name="Martin F.M."/>
            <person name="Hacquard S."/>
        </authorList>
    </citation>
    <scope>NUCLEOTIDE SEQUENCE</scope>
    <source>
        <strain evidence="1">MPI-CAGE-CH-0235</strain>
    </source>
</reference>
<dbReference type="Proteomes" id="UP000813444">
    <property type="component" value="Unassembled WGS sequence"/>
</dbReference>
<evidence type="ECO:0008006" key="3">
    <source>
        <dbReference type="Google" id="ProtNLM"/>
    </source>
</evidence>